<dbReference type="RefSeq" id="WP_388344863.1">
    <property type="nucleotide sequence ID" value="NZ_JBIAFJ010000004.1"/>
</dbReference>
<dbReference type="Proteomes" id="UP001601197">
    <property type="component" value="Unassembled WGS sequence"/>
</dbReference>
<protein>
    <submittedName>
        <fullName evidence="3">Uncharacterized protein</fullName>
    </submittedName>
</protein>
<keyword evidence="4" id="KW-1185">Reference proteome</keyword>
<accession>A0ABW6KNW5</accession>
<reference evidence="3 4" key="1">
    <citation type="submission" date="2024-10" db="EMBL/GenBank/DDBJ databases">
        <title>The Natural Products Discovery Center: Release of the First 8490 Sequenced Strains for Exploring Actinobacteria Biosynthetic Diversity.</title>
        <authorList>
            <person name="Kalkreuter E."/>
            <person name="Kautsar S.A."/>
            <person name="Yang D."/>
            <person name="Bader C.D."/>
            <person name="Teijaro C.N."/>
            <person name="Fluegel L."/>
            <person name="Davis C.M."/>
            <person name="Simpson J.R."/>
            <person name="Lauterbach L."/>
            <person name="Steele A.D."/>
            <person name="Gui C."/>
            <person name="Meng S."/>
            <person name="Li G."/>
            <person name="Viehrig K."/>
            <person name="Ye F."/>
            <person name="Su P."/>
            <person name="Kiefer A.F."/>
            <person name="Nichols A."/>
            <person name="Cepeda A.J."/>
            <person name="Yan W."/>
            <person name="Fan B."/>
            <person name="Jiang Y."/>
            <person name="Adhikari A."/>
            <person name="Zheng C.-J."/>
            <person name="Schuster L."/>
            <person name="Cowan T.M."/>
            <person name="Smanski M.J."/>
            <person name="Chevrette M.G."/>
            <person name="De Carvalho L.P.S."/>
            <person name="Shen B."/>
        </authorList>
    </citation>
    <scope>NUCLEOTIDE SEQUENCE [LARGE SCALE GENOMIC DNA]</scope>
    <source>
        <strain evidence="3 4">NPDC007147</strain>
    </source>
</reference>
<dbReference type="PROSITE" id="PS51257">
    <property type="entry name" value="PROKAR_LIPOPROTEIN"/>
    <property type="match status" value="1"/>
</dbReference>
<proteinExistence type="predicted"/>
<evidence type="ECO:0000313" key="3">
    <source>
        <dbReference type="EMBL" id="MFE9169586.1"/>
    </source>
</evidence>
<comment type="caution">
    <text evidence="3">The sequence shown here is derived from an EMBL/GenBank/DDBJ whole genome shotgun (WGS) entry which is preliminary data.</text>
</comment>
<evidence type="ECO:0000256" key="2">
    <source>
        <dbReference type="SAM" id="SignalP"/>
    </source>
</evidence>
<feature type="signal peptide" evidence="2">
    <location>
        <begin position="1"/>
        <end position="22"/>
    </location>
</feature>
<feature type="compositionally biased region" description="Low complexity" evidence="1">
    <location>
        <begin position="39"/>
        <end position="50"/>
    </location>
</feature>
<evidence type="ECO:0000256" key="1">
    <source>
        <dbReference type="SAM" id="MobiDB-lite"/>
    </source>
</evidence>
<organism evidence="3 4">
    <name type="scientific">Streptomyces kebangsaanensis</name>
    <dbReference type="NCBI Taxonomy" id="864058"/>
    <lineage>
        <taxon>Bacteria</taxon>
        <taxon>Bacillati</taxon>
        <taxon>Actinomycetota</taxon>
        <taxon>Actinomycetes</taxon>
        <taxon>Kitasatosporales</taxon>
        <taxon>Streptomycetaceae</taxon>
        <taxon>Streptomyces</taxon>
    </lineage>
</organism>
<name>A0ABW6KNW5_9ACTN</name>
<feature type="chain" id="PRO_5046323449" evidence="2">
    <location>
        <begin position="23"/>
        <end position="160"/>
    </location>
</feature>
<gene>
    <name evidence="3" type="ORF">ACFYNZ_08665</name>
</gene>
<dbReference type="EMBL" id="JBIAFJ010000004">
    <property type="protein sequence ID" value="MFE9169586.1"/>
    <property type="molecule type" value="Genomic_DNA"/>
</dbReference>
<feature type="region of interest" description="Disordered" evidence="1">
    <location>
        <begin position="26"/>
        <end position="61"/>
    </location>
</feature>
<sequence length="160" mass="16144">MRRTTLQRTTVTAAAAATLLLAGCGAEHDGTGPGRDGDGSPSASGPRSAPEPVPGCADHAELTTADSGQTLCLRAGGQVRLTLDGTEDRPWTPVKSTGTALRSTNAGIVILPGDAVAAFDAVTPGTARLTSTRPLCPTGPGRTGCKGTQQWTVTVKVARP</sequence>
<feature type="compositionally biased region" description="Basic and acidic residues" evidence="1">
    <location>
        <begin position="26"/>
        <end position="38"/>
    </location>
</feature>
<evidence type="ECO:0000313" key="4">
    <source>
        <dbReference type="Proteomes" id="UP001601197"/>
    </source>
</evidence>
<keyword evidence="2" id="KW-0732">Signal</keyword>